<dbReference type="EMBL" id="BMAU01021067">
    <property type="protein sequence ID" value="GFX89028.1"/>
    <property type="molecule type" value="Genomic_DNA"/>
</dbReference>
<feature type="region of interest" description="Disordered" evidence="1">
    <location>
        <begin position="66"/>
        <end position="90"/>
    </location>
</feature>
<protein>
    <submittedName>
        <fullName evidence="2">Uncharacterized protein</fullName>
    </submittedName>
</protein>
<accession>A0A8X6UZ86</accession>
<gene>
    <name evidence="2" type="ORF">TNCV_2853281</name>
</gene>
<evidence type="ECO:0000313" key="2">
    <source>
        <dbReference type="EMBL" id="GFX89028.1"/>
    </source>
</evidence>
<evidence type="ECO:0000256" key="1">
    <source>
        <dbReference type="SAM" id="MobiDB-lite"/>
    </source>
</evidence>
<dbReference type="Proteomes" id="UP000887159">
    <property type="component" value="Unassembled WGS sequence"/>
</dbReference>
<sequence length="90" mass="10544">MKEYKKRNGHLQSLLGKVETDQAKELDETMDIHHNGESKFQKYQLLRLPPPLELQRSTRCALHSTRRRGCEDPLGSHIENDNNFESKKNQ</sequence>
<dbReference type="AlphaFoldDB" id="A0A8X6UZ86"/>
<name>A0A8X6UZ86_TRICX</name>
<organism evidence="2 3">
    <name type="scientific">Trichonephila clavipes</name>
    <name type="common">Golden silk orbweaver</name>
    <name type="synonym">Nephila clavipes</name>
    <dbReference type="NCBI Taxonomy" id="2585209"/>
    <lineage>
        <taxon>Eukaryota</taxon>
        <taxon>Metazoa</taxon>
        <taxon>Ecdysozoa</taxon>
        <taxon>Arthropoda</taxon>
        <taxon>Chelicerata</taxon>
        <taxon>Arachnida</taxon>
        <taxon>Araneae</taxon>
        <taxon>Araneomorphae</taxon>
        <taxon>Entelegynae</taxon>
        <taxon>Araneoidea</taxon>
        <taxon>Nephilidae</taxon>
        <taxon>Trichonephila</taxon>
    </lineage>
</organism>
<keyword evidence="3" id="KW-1185">Reference proteome</keyword>
<reference evidence="2" key="1">
    <citation type="submission" date="2020-08" db="EMBL/GenBank/DDBJ databases">
        <title>Multicomponent nature underlies the extraordinary mechanical properties of spider dragline silk.</title>
        <authorList>
            <person name="Kono N."/>
            <person name="Nakamura H."/>
            <person name="Mori M."/>
            <person name="Yoshida Y."/>
            <person name="Ohtoshi R."/>
            <person name="Malay A.D."/>
            <person name="Moran D.A.P."/>
            <person name="Tomita M."/>
            <person name="Numata K."/>
            <person name="Arakawa K."/>
        </authorList>
    </citation>
    <scope>NUCLEOTIDE SEQUENCE</scope>
</reference>
<evidence type="ECO:0000313" key="3">
    <source>
        <dbReference type="Proteomes" id="UP000887159"/>
    </source>
</evidence>
<comment type="caution">
    <text evidence="2">The sequence shown here is derived from an EMBL/GenBank/DDBJ whole genome shotgun (WGS) entry which is preliminary data.</text>
</comment>
<feature type="compositionally biased region" description="Basic and acidic residues" evidence="1">
    <location>
        <begin position="78"/>
        <end position="90"/>
    </location>
</feature>
<proteinExistence type="predicted"/>